<proteinExistence type="predicted"/>
<dbReference type="EMBL" id="JACVVK020000022">
    <property type="protein sequence ID" value="KAK7503099.1"/>
    <property type="molecule type" value="Genomic_DNA"/>
</dbReference>
<gene>
    <name evidence="2" type="ORF">BaRGS_00005725</name>
</gene>
<reference evidence="2 3" key="1">
    <citation type="journal article" date="2023" name="Sci. Data">
        <title>Genome assembly of the Korean intertidal mud-creeper Batillaria attramentaria.</title>
        <authorList>
            <person name="Patra A.K."/>
            <person name="Ho P.T."/>
            <person name="Jun S."/>
            <person name="Lee S.J."/>
            <person name="Kim Y."/>
            <person name="Won Y.J."/>
        </authorList>
    </citation>
    <scope>NUCLEOTIDE SEQUENCE [LARGE SCALE GENOMIC DNA]</scope>
    <source>
        <strain evidence="2">Wonlab-2016</strain>
    </source>
</reference>
<sequence>MSWLPDATTTLQQSKRPMYTQLRVSKRRSRKKGGRGLNRCQGRSPSIPKRLFHARSSLEYSRMSSDRASATGAGDFRRRWGLSSPDLTWLT</sequence>
<accession>A0ABD0LU40</accession>
<feature type="compositionally biased region" description="Basic residues" evidence="1">
    <location>
        <begin position="24"/>
        <end position="34"/>
    </location>
</feature>
<name>A0ABD0LU40_9CAEN</name>
<evidence type="ECO:0000313" key="3">
    <source>
        <dbReference type="Proteomes" id="UP001519460"/>
    </source>
</evidence>
<feature type="region of interest" description="Disordered" evidence="1">
    <location>
        <begin position="62"/>
        <end position="91"/>
    </location>
</feature>
<dbReference type="Proteomes" id="UP001519460">
    <property type="component" value="Unassembled WGS sequence"/>
</dbReference>
<evidence type="ECO:0000256" key="1">
    <source>
        <dbReference type="SAM" id="MobiDB-lite"/>
    </source>
</evidence>
<evidence type="ECO:0000313" key="2">
    <source>
        <dbReference type="EMBL" id="KAK7503099.1"/>
    </source>
</evidence>
<organism evidence="2 3">
    <name type="scientific">Batillaria attramentaria</name>
    <dbReference type="NCBI Taxonomy" id="370345"/>
    <lineage>
        <taxon>Eukaryota</taxon>
        <taxon>Metazoa</taxon>
        <taxon>Spiralia</taxon>
        <taxon>Lophotrochozoa</taxon>
        <taxon>Mollusca</taxon>
        <taxon>Gastropoda</taxon>
        <taxon>Caenogastropoda</taxon>
        <taxon>Sorbeoconcha</taxon>
        <taxon>Cerithioidea</taxon>
        <taxon>Batillariidae</taxon>
        <taxon>Batillaria</taxon>
    </lineage>
</organism>
<protein>
    <submittedName>
        <fullName evidence="2">Uncharacterized protein</fullName>
    </submittedName>
</protein>
<comment type="caution">
    <text evidence="2">The sequence shown here is derived from an EMBL/GenBank/DDBJ whole genome shotgun (WGS) entry which is preliminary data.</text>
</comment>
<keyword evidence="3" id="KW-1185">Reference proteome</keyword>
<feature type="region of interest" description="Disordered" evidence="1">
    <location>
        <begin position="1"/>
        <end position="48"/>
    </location>
</feature>
<dbReference type="AlphaFoldDB" id="A0ABD0LU40"/>